<keyword evidence="8 12" id="KW-0862">Zinc</keyword>
<evidence type="ECO:0000256" key="4">
    <source>
        <dbReference type="ARBA" id="ARBA00005259"/>
    </source>
</evidence>
<evidence type="ECO:0000256" key="15">
    <source>
        <dbReference type="PIRSR" id="PIRSR006769-3"/>
    </source>
</evidence>
<evidence type="ECO:0000256" key="9">
    <source>
        <dbReference type="ARBA" id="ARBA00022857"/>
    </source>
</evidence>
<feature type="binding site" evidence="14">
    <location>
        <position position="293"/>
    </location>
    <ligand>
        <name>substrate</name>
    </ligand>
</feature>
<dbReference type="CDD" id="cd01284">
    <property type="entry name" value="Riboflavin_deaminase-reductase"/>
    <property type="match status" value="1"/>
</dbReference>
<feature type="domain" description="CMP/dCMP-type deaminase" evidence="16">
    <location>
        <begin position="1"/>
        <end position="107"/>
    </location>
</feature>
<feature type="binding site" evidence="14">
    <location>
        <position position="191"/>
    </location>
    <ligand>
        <name>NADP(+)</name>
        <dbReference type="ChEBI" id="CHEBI:58349"/>
    </ligand>
</feature>
<evidence type="ECO:0000256" key="12">
    <source>
        <dbReference type="PIRNR" id="PIRNR006769"/>
    </source>
</evidence>
<dbReference type="PANTHER" id="PTHR38011:SF7">
    <property type="entry name" value="2,5-DIAMINO-6-RIBOSYLAMINO-4(3H)-PYRIMIDINONE 5'-PHOSPHATE REDUCTASE"/>
    <property type="match status" value="1"/>
</dbReference>
<dbReference type="OrthoDB" id="9800865at2"/>
<dbReference type="PROSITE" id="PS51747">
    <property type="entry name" value="CYT_DCMP_DEAMINASES_2"/>
    <property type="match status" value="1"/>
</dbReference>
<dbReference type="GO" id="GO:0008835">
    <property type="term" value="F:diaminohydroxyphosphoribosylaminopyrimidine deaminase activity"/>
    <property type="evidence" value="ECO:0007669"/>
    <property type="project" value="UniProtKB-EC"/>
</dbReference>
<feature type="binding site" evidence="14">
    <location>
        <position position="179"/>
    </location>
    <ligand>
        <name>substrate</name>
    </ligand>
</feature>
<dbReference type="PANTHER" id="PTHR38011">
    <property type="entry name" value="DIHYDROFOLATE REDUCTASE FAMILY PROTEIN (AFU_ORTHOLOGUE AFUA_8G06820)"/>
    <property type="match status" value="1"/>
</dbReference>
<protein>
    <recommendedName>
        <fullName evidence="12">Riboflavin biosynthesis protein RibD</fullName>
    </recommendedName>
    <domain>
        <recommendedName>
            <fullName evidence="12">Diaminohydroxyphosphoribosylaminopyrimidine deaminase</fullName>
            <shortName evidence="12">DRAP deaminase</shortName>
            <ecNumber evidence="12">3.5.4.26</ecNumber>
        </recommendedName>
        <alternativeName>
            <fullName evidence="12">Riboflavin-specific deaminase</fullName>
        </alternativeName>
    </domain>
    <domain>
        <recommendedName>
            <fullName evidence="12">5-amino-6-(5-phosphoribosylamino)uracil reductase</fullName>
            <ecNumber evidence="12">1.1.1.193</ecNumber>
        </recommendedName>
        <alternativeName>
            <fullName evidence="12">HTP reductase</fullName>
        </alternativeName>
    </domain>
</protein>
<comment type="catalytic activity">
    <reaction evidence="12">
        <text>5-amino-6-(5-phospho-D-ribitylamino)uracil + NADP(+) = 5-amino-6-(5-phospho-D-ribosylamino)uracil + NADPH + H(+)</text>
        <dbReference type="Rhea" id="RHEA:17845"/>
        <dbReference type="ChEBI" id="CHEBI:15378"/>
        <dbReference type="ChEBI" id="CHEBI:57783"/>
        <dbReference type="ChEBI" id="CHEBI:58349"/>
        <dbReference type="ChEBI" id="CHEBI:58421"/>
        <dbReference type="ChEBI" id="CHEBI:58453"/>
        <dbReference type="EC" id="1.1.1.193"/>
    </reaction>
</comment>
<dbReference type="EMBL" id="CP023344">
    <property type="protein sequence ID" value="ATC65927.1"/>
    <property type="molecule type" value="Genomic_DNA"/>
</dbReference>
<evidence type="ECO:0000256" key="11">
    <source>
        <dbReference type="ARBA" id="ARBA00023268"/>
    </source>
</evidence>
<dbReference type="GO" id="GO:0009231">
    <property type="term" value="P:riboflavin biosynthetic process"/>
    <property type="evidence" value="ECO:0007669"/>
    <property type="project" value="UniProtKB-UniPathway"/>
</dbReference>
<dbReference type="GO" id="GO:0008270">
    <property type="term" value="F:zinc ion binding"/>
    <property type="evidence" value="ECO:0007669"/>
    <property type="project" value="InterPro"/>
</dbReference>
<comment type="pathway">
    <text evidence="2 12">Cofactor biosynthesis; riboflavin biosynthesis; 5-amino-6-(D-ribitylamino)uracil from GTP: step 2/4.</text>
</comment>
<dbReference type="AlphaFoldDB" id="A0A290QCE9"/>
<keyword evidence="12" id="KW-0378">Hydrolase</keyword>
<dbReference type="GO" id="GO:0008703">
    <property type="term" value="F:5-amino-6-(5-phosphoribosylamino)uracil reductase activity"/>
    <property type="evidence" value="ECO:0007669"/>
    <property type="project" value="UniProtKB-EC"/>
</dbReference>
<dbReference type="Gene3D" id="3.40.430.10">
    <property type="entry name" value="Dihydrofolate Reductase, subunit A"/>
    <property type="match status" value="1"/>
</dbReference>
<dbReference type="InterPro" id="IPR002125">
    <property type="entry name" value="CMP_dCMP_dom"/>
</dbReference>
<organism evidence="17 18">
    <name type="scientific">Nibricoccus aquaticus</name>
    <dbReference type="NCBI Taxonomy" id="2576891"/>
    <lineage>
        <taxon>Bacteria</taxon>
        <taxon>Pseudomonadati</taxon>
        <taxon>Verrucomicrobiota</taxon>
        <taxon>Opitutia</taxon>
        <taxon>Opitutales</taxon>
        <taxon>Opitutaceae</taxon>
        <taxon>Nibricoccus</taxon>
    </lineage>
</organism>
<comment type="similarity">
    <text evidence="4 12">In the N-terminal section; belongs to the cytidine and deoxycytidylate deaminase family.</text>
</comment>
<feature type="binding site" evidence="14">
    <location>
        <position position="202"/>
    </location>
    <ligand>
        <name>substrate</name>
    </ligand>
</feature>
<evidence type="ECO:0000256" key="13">
    <source>
        <dbReference type="PIRSR" id="PIRSR006769-1"/>
    </source>
</evidence>
<evidence type="ECO:0000256" key="5">
    <source>
        <dbReference type="ARBA" id="ARBA00007417"/>
    </source>
</evidence>
<dbReference type="InterPro" id="IPR024072">
    <property type="entry name" value="DHFR-like_dom_sf"/>
</dbReference>
<evidence type="ECO:0000256" key="2">
    <source>
        <dbReference type="ARBA" id="ARBA00004882"/>
    </source>
</evidence>
<feature type="binding site" evidence="14">
    <location>
        <position position="195"/>
    </location>
    <ligand>
        <name>NADP(+)</name>
        <dbReference type="ChEBI" id="CHEBI:58349"/>
    </ligand>
</feature>
<dbReference type="Proteomes" id="UP000217265">
    <property type="component" value="Chromosome"/>
</dbReference>
<dbReference type="EC" id="3.5.4.26" evidence="12"/>
<dbReference type="UniPathway" id="UPA00275">
    <property type="reaction ID" value="UER00401"/>
</dbReference>
<evidence type="ECO:0000313" key="17">
    <source>
        <dbReference type="EMBL" id="ATC65927.1"/>
    </source>
</evidence>
<feature type="binding site" evidence="15">
    <location>
        <position position="44"/>
    </location>
    <ligand>
        <name>Zn(2+)</name>
        <dbReference type="ChEBI" id="CHEBI:29105"/>
        <note>catalytic</note>
    </ligand>
</feature>
<evidence type="ECO:0000259" key="16">
    <source>
        <dbReference type="PROSITE" id="PS51747"/>
    </source>
</evidence>
<dbReference type="PIRSF" id="PIRSF006769">
    <property type="entry name" value="RibD"/>
    <property type="match status" value="1"/>
</dbReference>
<proteinExistence type="inferred from homology"/>
<evidence type="ECO:0000256" key="3">
    <source>
        <dbReference type="ARBA" id="ARBA00004910"/>
    </source>
</evidence>
<reference evidence="17 18" key="1">
    <citation type="submission" date="2017-09" db="EMBL/GenBank/DDBJ databases">
        <title>Complete genome sequence of Verrucomicrobial strain HZ-65, isolated from freshwater.</title>
        <authorList>
            <person name="Choi A."/>
        </authorList>
    </citation>
    <scope>NUCLEOTIDE SEQUENCE [LARGE SCALE GENOMIC DNA]</scope>
    <source>
        <strain evidence="17 18">HZ-65</strain>
    </source>
</reference>
<feature type="binding site" evidence="14">
    <location>
        <position position="149"/>
    </location>
    <ligand>
        <name>NADP(+)</name>
        <dbReference type="ChEBI" id="CHEBI:58349"/>
    </ligand>
</feature>
<comment type="pathway">
    <text evidence="3 12">Cofactor biosynthesis; riboflavin biosynthesis; 5-amino-6-(D-ribitylamino)uracil from GTP: step 3/4.</text>
</comment>
<dbReference type="PROSITE" id="PS00903">
    <property type="entry name" value="CYT_DCMP_DEAMINASES_1"/>
    <property type="match status" value="1"/>
</dbReference>
<dbReference type="SUPFAM" id="SSF53597">
    <property type="entry name" value="Dihydrofolate reductase-like"/>
    <property type="match status" value="1"/>
</dbReference>
<evidence type="ECO:0000256" key="6">
    <source>
        <dbReference type="ARBA" id="ARBA00022619"/>
    </source>
</evidence>
<feature type="active site" description="Proton donor" evidence="13">
    <location>
        <position position="46"/>
    </location>
</feature>
<keyword evidence="7 12" id="KW-0479">Metal-binding</keyword>
<evidence type="ECO:0000256" key="7">
    <source>
        <dbReference type="ARBA" id="ARBA00022723"/>
    </source>
</evidence>
<keyword evidence="9 12" id="KW-0521">NADP</keyword>
<sequence length="376" mass="41519">MKRAVELARNAWGMTHPNPLVGAVIVEDDEIVAEGFHAQDGGPHAERVALAKLGRRPKPKAVLYVTLEPCSTHGRTGACCEAIKEAGIARVVVGATDPFVAHAGRGFGVLSEAGVEVVSGVLERECADLNLIFNHWIARRTPLIAAKSAVTLDGKIATRTGESKWITGELARADVMKWRRLFPAIAVGAGTVMKDNPKLTVRVEGVEEWCPWRFVFDGLLRSVSDRVMPQVYTDGFRERTIVVTTEHAGLGYVRKLRDQGVQVWALPSATQRVPIAEFRKKCVEEKITGVYLEGGAQLVSEFLQEREVDYYFMYRAPLLLGDERAKAGFSGLRTEKLEQAVRLADVRHEVFGDDQLMRGRVVYPQRMQVDEGGAAQ</sequence>
<keyword evidence="6 12" id="KW-0686">Riboflavin biosynthesis</keyword>
<comment type="function">
    <text evidence="1 12">Converts 2,5-diamino-6-(ribosylamino)-4(3h)-pyrimidinone 5'-phosphate into 5-amino-6-(ribosylamino)-2,4(1h,3h)-pyrimidinedione 5'-phosphate.</text>
</comment>
<evidence type="ECO:0000313" key="18">
    <source>
        <dbReference type="Proteomes" id="UP000217265"/>
    </source>
</evidence>
<dbReference type="SUPFAM" id="SSF53927">
    <property type="entry name" value="Cytidine deaminase-like"/>
    <property type="match status" value="1"/>
</dbReference>
<feature type="binding site" evidence="15">
    <location>
        <position position="79"/>
    </location>
    <ligand>
        <name>Zn(2+)</name>
        <dbReference type="ChEBI" id="CHEBI:29105"/>
        <note>catalytic</note>
    </ligand>
</feature>
<gene>
    <name evidence="17" type="primary">ribD</name>
    <name evidence="17" type="ORF">CMV30_01450</name>
</gene>
<evidence type="ECO:0000256" key="1">
    <source>
        <dbReference type="ARBA" id="ARBA00002151"/>
    </source>
</evidence>
<dbReference type="InterPro" id="IPR016193">
    <property type="entry name" value="Cytidine_deaminase-like"/>
</dbReference>
<dbReference type="InterPro" id="IPR002734">
    <property type="entry name" value="RibDG_C"/>
</dbReference>
<feature type="binding site" evidence="14">
    <location>
        <position position="199"/>
    </location>
    <ligand>
        <name>NADP(+)</name>
        <dbReference type="ChEBI" id="CHEBI:58349"/>
    </ligand>
</feature>
<name>A0A290QCE9_9BACT</name>
<keyword evidence="18" id="KW-1185">Reference proteome</keyword>
<dbReference type="InterPro" id="IPR004794">
    <property type="entry name" value="Eubact_RibD"/>
</dbReference>
<dbReference type="InterPro" id="IPR050765">
    <property type="entry name" value="Riboflavin_Biosynth_HTPR"/>
</dbReference>
<comment type="cofactor">
    <cofactor evidence="12 15">
        <name>Zn(2+)</name>
        <dbReference type="ChEBI" id="CHEBI:29105"/>
    </cofactor>
    <text evidence="12 15">Binds 1 zinc ion.</text>
</comment>
<evidence type="ECO:0000256" key="10">
    <source>
        <dbReference type="ARBA" id="ARBA00023002"/>
    </source>
</evidence>
<feature type="binding site" evidence="14">
    <location>
        <position position="165"/>
    </location>
    <ligand>
        <name>NADP(+)</name>
        <dbReference type="ChEBI" id="CHEBI:58349"/>
    </ligand>
</feature>
<dbReference type="EC" id="1.1.1.193" evidence="12"/>
<dbReference type="Gene3D" id="3.40.140.10">
    <property type="entry name" value="Cytidine Deaminase, domain 2"/>
    <property type="match status" value="1"/>
</dbReference>
<feature type="binding site" evidence="15">
    <location>
        <position position="70"/>
    </location>
    <ligand>
        <name>Zn(2+)</name>
        <dbReference type="ChEBI" id="CHEBI:29105"/>
        <note>catalytic</note>
    </ligand>
</feature>
<comment type="similarity">
    <text evidence="5 12">In the C-terminal section; belongs to the HTP reductase family.</text>
</comment>
<dbReference type="Pfam" id="PF01872">
    <property type="entry name" value="RibD_C"/>
    <property type="match status" value="1"/>
</dbReference>
<dbReference type="NCBIfam" id="TIGR00326">
    <property type="entry name" value="eubact_ribD"/>
    <property type="match status" value="1"/>
</dbReference>
<dbReference type="KEGG" id="vbh:CMV30_01450"/>
<dbReference type="InterPro" id="IPR016192">
    <property type="entry name" value="APOBEC/CMP_deaminase_Zn-bd"/>
</dbReference>
<keyword evidence="10 12" id="KW-0560">Oxidoreductase</keyword>
<feature type="binding site" evidence="14">
    <location>
        <position position="163"/>
    </location>
    <ligand>
        <name>substrate</name>
    </ligand>
</feature>
<comment type="catalytic activity">
    <reaction evidence="12">
        <text>2,5-diamino-6-hydroxy-4-(5-phosphoribosylamino)-pyrimidine + H2O + H(+) = 5-amino-6-(5-phospho-D-ribosylamino)uracil + NH4(+)</text>
        <dbReference type="Rhea" id="RHEA:21868"/>
        <dbReference type="ChEBI" id="CHEBI:15377"/>
        <dbReference type="ChEBI" id="CHEBI:15378"/>
        <dbReference type="ChEBI" id="CHEBI:28938"/>
        <dbReference type="ChEBI" id="CHEBI:58453"/>
        <dbReference type="ChEBI" id="CHEBI:58614"/>
        <dbReference type="EC" id="3.5.4.26"/>
    </reaction>
</comment>
<dbReference type="Pfam" id="PF00383">
    <property type="entry name" value="dCMP_cyt_deam_1"/>
    <property type="match status" value="1"/>
</dbReference>
<keyword evidence="11" id="KW-0511">Multifunctional enzyme</keyword>
<evidence type="ECO:0000256" key="14">
    <source>
        <dbReference type="PIRSR" id="PIRSR006769-2"/>
    </source>
</evidence>
<evidence type="ECO:0000256" key="8">
    <source>
        <dbReference type="ARBA" id="ARBA00022833"/>
    </source>
</evidence>
<accession>A0A290QCE9</accession>